<dbReference type="EMBL" id="BEGY01000042">
    <property type="protein sequence ID" value="GAX79399.1"/>
    <property type="molecule type" value="Genomic_DNA"/>
</dbReference>
<dbReference type="PROSITE" id="PS50157">
    <property type="entry name" value="ZINC_FINGER_C2H2_2"/>
    <property type="match status" value="1"/>
</dbReference>
<evidence type="ECO:0000313" key="10">
    <source>
        <dbReference type="EMBL" id="GAX79399.1"/>
    </source>
</evidence>
<dbReference type="Gene3D" id="3.30.1370.50">
    <property type="entry name" value="R3H-like domain"/>
    <property type="match status" value="1"/>
</dbReference>
<dbReference type="Proteomes" id="UP000232323">
    <property type="component" value="Unassembled WGS sequence"/>
</dbReference>
<dbReference type="InterPro" id="IPR001841">
    <property type="entry name" value="Znf_RING"/>
</dbReference>
<dbReference type="InterPro" id="IPR013087">
    <property type="entry name" value="Znf_C2H2_type"/>
</dbReference>
<comment type="catalytic activity">
    <reaction evidence="1">
        <text>S-ubiquitinyl-[E2 ubiquitin-conjugating enzyme]-L-cysteine + [acceptor protein]-L-lysine = [E2 ubiquitin-conjugating enzyme]-L-cysteine + N(6)-ubiquitinyl-[acceptor protein]-L-lysine.</text>
        <dbReference type="EC" id="2.3.2.27"/>
    </reaction>
</comment>
<dbReference type="GO" id="GO:0016567">
    <property type="term" value="P:protein ubiquitination"/>
    <property type="evidence" value="ECO:0007669"/>
    <property type="project" value="TreeGrafter"/>
</dbReference>
<dbReference type="GO" id="GO:0008270">
    <property type="term" value="F:zinc ion binding"/>
    <property type="evidence" value="ECO:0007669"/>
    <property type="project" value="UniProtKB-KW"/>
</dbReference>
<keyword evidence="5" id="KW-0863">Zinc-finger</keyword>
<feature type="domain" description="R3H" evidence="9">
    <location>
        <begin position="954"/>
        <end position="1018"/>
    </location>
</feature>
<dbReference type="Pfam" id="PF25447">
    <property type="entry name" value="RING_ZNF598"/>
    <property type="match status" value="1"/>
</dbReference>
<feature type="region of interest" description="Disordered" evidence="6">
    <location>
        <begin position="42"/>
        <end position="297"/>
    </location>
</feature>
<keyword evidence="5" id="KW-0862">Zinc</keyword>
<name>A0A250X905_9CHLO</name>
<dbReference type="GO" id="GO:0043022">
    <property type="term" value="F:ribosome binding"/>
    <property type="evidence" value="ECO:0007669"/>
    <property type="project" value="TreeGrafter"/>
</dbReference>
<dbReference type="GO" id="GO:0061630">
    <property type="term" value="F:ubiquitin protein ligase activity"/>
    <property type="evidence" value="ECO:0007669"/>
    <property type="project" value="UniProtKB-EC"/>
</dbReference>
<evidence type="ECO:0000256" key="5">
    <source>
        <dbReference type="PROSITE-ProRule" id="PRU00042"/>
    </source>
</evidence>
<dbReference type="GO" id="GO:0072344">
    <property type="term" value="P:rescue of stalled ribosome"/>
    <property type="evidence" value="ECO:0007669"/>
    <property type="project" value="InterPro"/>
</dbReference>
<keyword evidence="5" id="KW-0479">Metal-binding</keyword>
<dbReference type="OrthoDB" id="3838338at2759"/>
<feature type="domain" description="C2H2-type" evidence="8">
    <location>
        <begin position="672"/>
        <end position="700"/>
    </location>
</feature>
<evidence type="ECO:0000256" key="3">
    <source>
        <dbReference type="ARBA" id="ARBA00012483"/>
    </source>
</evidence>
<organism evidence="10 11">
    <name type="scientific">Chlamydomonas eustigma</name>
    <dbReference type="NCBI Taxonomy" id="1157962"/>
    <lineage>
        <taxon>Eukaryota</taxon>
        <taxon>Viridiplantae</taxon>
        <taxon>Chlorophyta</taxon>
        <taxon>core chlorophytes</taxon>
        <taxon>Chlorophyceae</taxon>
        <taxon>CS clade</taxon>
        <taxon>Chlamydomonadales</taxon>
        <taxon>Chlamydomonadaceae</taxon>
        <taxon>Chlamydomonas</taxon>
    </lineage>
</organism>
<dbReference type="PANTHER" id="PTHR22938">
    <property type="entry name" value="ZINC FINGER PROTEIN 598"/>
    <property type="match status" value="1"/>
</dbReference>
<feature type="region of interest" description="Disordered" evidence="6">
    <location>
        <begin position="317"/>
        <end position="402"/>
    </location>
</feature>
<dbReference type="PANTHER" id="PTHR22938:SF0">
    <property type="entry name" value="E3 UBIQUITIN-PROTEIN LIGASE ZNF598"/>
    <property type="match status" value="1"/>
</dbReference>
<evidence type="ECO:0000256" key="4">
    <source>
        <dbReference type="ARBA" id="ARBA00035113"/>
    </source>
</evidence>
<dbReference type="InterPro" id="IPR001374">
    <property type="entry name" value="R3H_dom"/>
</dbReference>
<keyword evidence="11" id="KW-1185">Reference proteome</keyword>
<dbReference type="SMART" id="SM00355">
    <property type="entry name" value="ZnF_C2H2"/>
    <property type="match status" value="4"/>
</dbReference>
<comment type="caution">
    <text evidence="10">The sequence shown here is derived from an EMBL/GenBank/DDBJ whole genome shotgun (WGS) entry which is preliminary data.</text>
</comment>
<protein>
    <recommendedName>
        <fullName evidence="3">RING-type E3 ubiquitin transferase</fullName>
        <ecNumber evidence="3">2.3.2.27</ecNumber>
    </recommendedName>
</protein>
<feature type="compositionally biased region" description="Polar residues" evidence="6">
    <location>
        <begin position="42"/>
        <end position="52"/>
    </location>
</feature>
<dbReference type="GO" id="GO:0003676">
    <property type="term" value="F:nucleic acid binding"/>
    <property type="evidence" value="ECO:0007669"/>
    <property type="project" value="UniProtKB-UniRule"/>
</dbReference>
<evidence type="ECO:0000313" key="11">
    <source>
        <dbReference type="Proteomes" id="UP000232323"/>
    </source>
</evidence>
<feature type="compositionally biased region" description="Polar residues" evidence="6">
    <location>
        <begin position="206"/>
        <end position="218"/>
    </location>
</feature>
<evidence type="ECO:0000259" key="8">
    <source>
        <dbReference type="PROSITE" id="PS50157"/>
    </source>
</evidence>
<dbReference type="InterPro" id="IPR036867">
    <property type="entry name" value="R3H_dom_sf"/>
</dbReference>
<dbReference type="SUPFAM" id="SSF82708">
    <property type="entry name" value="R3H domain"/>
    <property type="match status" value="1"/>
</dbReference>
<comment type="pathway">
    <text evidence="2">Protein modification; protein ubiquitination.</text>
</comment>
<comment type="similarity">
    <text evidence="4">Belongs to the ZNF598/HEL2 family.</text>
</comment>
<feature type="compositionally biased region" description="Acidic residues" evidence="6">
    <location>
        <begin position="1291"/>
        <end position="1301"/>
    </location>
</feature>
<dbReference type="PROSITE" id="PS00028">
    <property type="entry name" value="ZINC_FINGER_C2H2_1"/>
    <property type="match status" value="2"/>
</dbReference>
<gene>
    <name evidence="10" type="ORF">CEUSTIGMA_g6840.t1</name>
</gene>
<dbReference type="CDD" id="cd16615">
    <property type="entry name" value="RING-HC_ZNF598"/>
    <property type="match status" value="1"/>
</dbReference>
<feature type="compositionally biased region" description="Basic and acidic residues" evidence="6">
    <location>
        <begin position="251"/>
        <end position="261"/>
    </location>
</feature>
<feature type="compositionally biased region" description="Basic and acidic residues" evidence="6">
    <location>
        <begin position="280"/>
        <end position="297"/>
    </location>
</feature>
<feature type="compositionally biased region" description="Polar residues" evidence="6">
    <location>
        <begin position="176"/>
        <end position="193"/>
    </location>
</feature>
<feature type="compositionally biased region" description="Basic residues" evidence="6">
    <location>
        <begin position="79"/>
        <end position="90"/>
    </location>
</feature>
<dbReference type="InterPro" id="IPR044288">
    <property type="entry name" value="ZNF598/HEL2"/>
</dbReference>
<dbReference type="InterPro" id="IPR041888">
    <property type="entry name" value="RING-HC_ZNF598/HEL2"/>
</dbReference>
<feature type="region of interest" description="Disordered" evidence="6">
    <location>
        <begin position="1"/>
        <end position="29"/>
    </location>
</feature>
<feature type="compositionally biased region" description="Basic and acidic residues" evidence="6">
    <location>
        <begin position="1306"/>
        <end position="1316"/>
    </location>
</feature>
<sequence length="1316" mass="143443">MQSRESIQPGDGRYLITRPPKASKSSGLQCFEDQAQSSMTMVPNCIPTSVSLSPDAASFRPEQGAIEPNNVPNPETRKVRQRQKMQRPKGTKQGLHARGSQDYPQLDQRAEEGALAAARALTPHVSSTPHNGHVSDPQPHQAKGHDQRSLNPLSSAHAAANPKKQRQRQSQKDNRTVATAKNSQQAFNSSRNQGDAVADLHDLGSEATNASSNSQPAGQLSHRRKPRASSQAVHTPGPQSLAMHFQNYSSRGHEREVEPRQSQHSARGQMRPQEGLHLSSKHEQRRSHQDNSRGAEQHQDLPTLYQEGGQQGVFNRGTQQQQQQALSSGGHVTGPPMHQGHHRRGRQSSVPLETVDGAQHVPPSASGRQHVMPSSHPEQIPDTRRHQDKRRTDRPPSHAIPQANLESLEEESSSFTCCVCCEPFFAVAVGACEHSEVCARCCMRMRMCYQDKRCPLCKHQNLEVVVMRPLPAASTPQEGSSQQQQQQKLSSFSDLMSKKEALWSRPKWANGVFVHESCLAETSSKEGGERGRPGLSVKPLHVSLLQMTARSCRVCDRHGQRPFPSDHALQEHLMAAHGRQACQICVSAGFRFTLEHEVFTSHELAQHVHRSHPRCEFCRESFYGVDEQYKHMNEMHFSCHICQRRGAEHVYHEDAWKLKAHMQRDHFLCEEPECADCLIVFATEDELKQHYLNRHSRSMPRWDNTRARPLVIDLSFAAQRAALSGGRTSRSARQPAHPEGSTQQQQHARNMVYSINSGEAASRQQQQLQYGGRELSDAVDLVDGGYMVIDDDLGEAGFPATGPGAAAAARASGRGPAVGGAWIRGGRNGGPRIEEEFPTLASASGVWASNGVATSPAAANAHNGSASSTLAASMALRKFTSKCPCGRRSMSYALREGEQPPPLECDHGCEIEGRRRQLAQAFNVDDPDHHIAYFDRNRTPTYSTSLLQVAKEHLAFVEHVEQQLTSFIGDSGLKRLALAPMTHSQRSFVHELAEEGYGLATVSLGSEPNRYLQIYKSTASGLPTKTLSATAASMTKEELAAAAALHAQATDQLTLRILDIAPGTSLTYFLREWSGEYTLTESANGDSAMVTFVRESSLKACLGVLGGGVRGVFRVERPKPPPEKVKLALRPPTAAAAVASSSGRPDSAAAAAATVSNRTSVLPPTDRWLVVKKGGSKRNGSAPASSALNSSLVSDGGVVAIGPTAGSTSSIHLSSSPPTAAGLVVTAPSSDPWDDTQAPTAPKAEFAANLLVVEDWELSEEAEKEVQRVGRQVPLTEVLEENNRWQALQGGEDDTEGDDDIGASVSRERREVEEDK</sequence>
<dbReference type="CDD" id="cd02325">
    <property type="entry name" value="R3H"/>
    <property type="match status" value="1"/>
</dbReference>
<dbReference type="STRING" id="1157962.A0A250X905"/>
<dbReference type="Pfam" id="PF01424">
    <property type="entry name" value="R3H"/>
    <property type="match status" value="1"/>
</dbReference>
<evidence type="ECO:0000259" key="9">
    <source>
        <dbReference type="PROSITE" id="PS51061"/>
    </source>
</evidence>
<dbReference type="PROSITE" id="PS50089">
    <property type="entry name" value="ZF_RING_2"/>
    <property type="match status" value="1"/>
</dbReference>
<reference evidence="10 11" key="1">
    <citation type="submission" date="2017-08" db="EMBL/GenBank/DDBJ databases">
        <title>Acidophilic green algal genome provides insights into adaptation to an acidic environment.</title>
        <authorList>
            <person name="Hirooka S."/>
            <person name="Hirose Y."/>
            <person name="Kanesaki Y."/>
            <person name="Higuchi S."/>
            <person name="Fujiwara T."/>
            <person name="Onuma R."/>
            <person name="Era A."/>
            <person name="Ohbayashi R."/>
            <person name="Uzuka A."/>
            <person name="Nozaki H."/>
            <person name="Yoshikawa H."/>
            <person name="Miyagishima S.Y."/>
        </authorList>
    </citation>
    <scope>NUCLEOTIDE SEQUENCE [LARGE SCALE GENOMIC DNA]</scope>
    <source>
        <strain evidence="10 11">NIES-2499</strain>
    </source>
</reference>
<evidence type="ECO:0000256" key="1">
    <source>
        <dbReference type="ARBA" id="ARBA00000900"/>
    </source>
</evidence>
<proteinExistence type="inferred from homology"/>
<feature type="region of interest" description="Disordered" evidence="6">
    <location>
        <begin position="723"/>
        <end position="748"/>
    </location>
</feature>
<feature type="compositionally biased region" description="Basic and acidic residues" evidence="6">
    <location>
        <begin position="379"/>
        <end position="396"/>
    </location>
</feature>
<accession>A0A250X905</accession>
<evidence type="ECO:0000256" key="2">
    <source>
        <dbReference type="ARBA" id="ARBA00004906"/>
    </source>
</evidence>
<evidence type="ECO:0000259" key="7">
    <source>
        <dbReference type="PROSITE" id="PS50089"/>
    </source>
</evidence>
<feature type="region of interest" description="Disordered" evidence="6">
    <location>
        <begin position="1282"/>
        <end position="1316"/>
    </location>
</feature>
<dbReference type="SMART" id="SM00393">
    <property type="entry name" value="R3H"/>
    <property type="match status" value="1"/>
</dbReference>
<feature type="domain" description="RING-type" evidence="7">
    <location>
        <begin position="417"/>
        <end position="458"/>
    </location>
</feature>
<dbReference type="EC" id="2.3.2.27" evidence="3"/>
<dbReference type="PROSITE" id="PS51061">
    <property type="entry name" value="R3H"/>
    <property type="match status" value="1"/>
</dbReference>
<feature type="region of interest" description="Disordered" evidence="6">
    <location>
        <begin position="1208"/>
        <end position="1238"/>
    </location>
</feature>
<evidence type="ECO:0000256" key="6">
    <source>
        <dbReference type="SAM" id="MobiDB-lite"/>
    </source>
</evidence>